<organism evidence="10 11">
    <name type="scientific">Mucilaginibacter gynuensis</name>
    <dbReference type="NCBI Taxonomy" id="1302236"/>
    <lineage>
        <taxon>Bacteria</taxon>
        <taxon>Pseudomonadati</taxon>
        <taxon>Bacteroidota</taxon>
        <taxon>Sphingobacteriia</taxon>
        <taxon>Sphingobacteriales</taxon>
        <taxon>Sphingobacteriaceae</taxon>
        <taxon>Mucilaginibacter</taxon>
    </lineage>
</organism>
<dbReference type="SUPFAM" id="SSF48452">
    <property type="entry name" value="TPR-like"/>
    <property type="match status" value="1"/>
</dbReference>
<dbReference type="Gene3D" id="1.25.40.390">
    <property type="match status" value="1"/>
</dbReference>
<evidence type="ECO:0000259" key="9">
    <source>
        <dbReference type="Pfam" id="PF14322"/>
    </source>
</evidence>
<dbReference type="RefSeq" id="WP_345209932.1">
    <property type="nucleotide sequence ID" value="NZ_BAABFT010000002.1"/>
</dbReference>
<dbReference type="CDD" id="cd08977">
    <property type="entry name" value="SusD"/>
    <property type="match status" value="1"/>
</dbReference>
<keyword evidence="4" id="KW-0472">Membrane</keyword>
<evidence type="ECO:0000256" key="3">
    <source>
        <dbReference type="ARBA" id="ARBA00022729"/>
    </source>
</evidence>
<evidence type="ECO:0000256" key="7">
    <source>
        <dbReference type="SAM" id="SignalP"/>
    </source>
</evidence>
<evidence type="ECO:0000256" key="2">
    <source>
        <dbReference type="ARBA" id="ARBA00006275"/>
    </source>
</evidence>
<dbReference type="EMBL" id="BAABFT010000002">
    <property type="protein sequence ID" value="GAA4314180.1"/>
    <property type="molecule type" value="Genomic_DNA"/>
</dbReference>
<dbReference type="PROSITE" id="PS51257">
    <property type="entry name" value="PROKAR_LIPOPROTEIN"/>
    <property type="match status" value="1"/>
</dbReference>
<protein>
    <submittedName>
        <fullName evidence="10">RagB/SusD family nutrient uptake outer membrane protein</fullName>
    </submittedName>
</protein>
<evidence type="ECO:0000313" key="10">
    <source>
        <dbReference type="EMBL" id="GAA4314180.1"/>
    </source>
</evidence>
<reference evidence="11" key="1">
    <citation type="journal article" date="2019" name="Int. J. Syst. Evol. Microbiol.">
        <title>The Global Catalogue of Microorganisms (GCM) 10K type strain sequencing project: providing services to taxonomists for standard genome sequencing and annotation.</title>
        <authorList>
            <consortium name="The Broad Institute Genomics Platform"/>
            <consortium name="The Broad Institute Genome Sequencing Center for Infectious Disease"/>
            <person name="Wu L."/>
            <person name="Ma J."/>
        </authorList>
    </citation>
    <scope>NUCLEOTIDE SEQUENCE [LARGE SCALE GENOMIC DNA]</scope>
    <source>
        <strain evidence="11">JCM 17705</strain>
    </source>
</reference>
<comment type="similarity">
    <text evidence="2">Belongs to the SusD family.</text>
</comment>
<proteinExistence type="inferred from homology"/>
<feature type="domain" description="RagB/SusD" evidence="8">
    <location>
        <begin position="262"/>
        <end position="543"/>
    </location>
</feature>
<evidence type="ECO:0000256" key="4">
    <source>
        <dbReference type="ARBA" id="ARBA00023136"/>
    </source>
</evidence>
<comment type="subcellular location">
    <subcellularLocation>
        <location evidence="1">Cell outer membrane</location>
    </subcellularLocation>
</comment>
<dbReference type="InterPro" id="IPR033985">
    <property type="entry name" value="SusD-like_N"/>
</dbReference>
<dbReference type="InterPro" id="IPR012944">
    <property type="entry name" value="SusD_RagB_dom"/>
</dbReference>
<gene>
    <name evidence="10" type="ORF">GCM10023149_10250</name>
</gene>
<evidence type="ECO:0000259" key="8">
    <source>
        <dbReference type="Pfam" id="PF07980"/>
    </source>
</evidence>
<feature type="chain" id="PRO_5047398214" evidence="7">
    <location>
        <begin position="24"/>
        <end position="543"/>
    </location>
</feature>
<keyword evidence="3 7" id="KW-0732">Signal</keyword>
<evidence type="ECO:0000256" key="1">
    <source>
        <dbReference type="ARBA" id="ARBA00004442"/>
    </source>
</evidence>
<feature type="domain" description="SusD-like N-terminal" evidence="9">
    <location>
        <begin position="43"/>
        <end position="220"/>
    </location>
</feature>
<name>A0ABP8FZH2_9SPHI</name>
<sequence length="543" mass="61267">MKRSNIIKTGFLIILVSFTSACKKLDLVPTNVFTDANFWTTTEKANSVLNTAYSQLFTSNYFFYNEAMSDNAYNGRGDNEGVASLAAGTYDPSLGRLKGEWGYHYAGIKTANIFLENVDRVTSMDATLKARMKAEARVIRAWHYFYLSTWFGDVPLFTKDPKVEETKTVSRTPKAQVIDFVLKELEESSADLPVNTAYTDKDRGRITKGAAIALKARVLLYESRWQDVVTECEKLINGANGNYSLFASYEGLFLPANEYNSEVIFDLQYVPETRTYGNFFDMAPLAVGARLNALAPTQELVDSYLMLNGKKVTESGSEYDENNPYVNRDPRLTNTVVYNEYKWKKPDNSIQVIYTKPGSDPDQDKKLDEYASGAISSPTGYYTRKYYDPTSGNNFNSGLNLMLIRYADVLLMYAEAKNELNQLDATIWNATIKPIRTRAGFTEAAALNFNASLNQAGLRDVVRNERRVELAMEGLRIFDIRRWKTAEVVLNGWAHGAKFGPAGVDNGYIRANQRSFDKNRAYLWPIPQDERALNPNLGQNPGW</sequence>
<feature type="signal peptide" evidence="7">
    <location>
        <begin position="1"/>
        <end position="23"/>
    </location>
</feature>
<dbReference type="Pfam" id="PF07980">
    <property type="entry name" value="SusD_RagB"/>
    <property type="match status" value="1"/>
</dbReference>
<evidence type="ECO:0000313" key="11">
    <source>
        <dbReference type="Proteomes" id="UP001500582"/>
    </source>
</evidence>
<keyword evidence="6" id="KW-0175">Coiled coil</keyword>
<keyword evidence="5" id="KW-0998">Cell outer membrane</keyword>
<dbReference type="Pfam" id="PF14322">
    <property type="entry name" value="SusD-like_3"/>
    <property type="match status" value="1"/>
</dbReference>
<dbReference type="Proteomes" id="UP001500582">
    <property type="component" value="Unassembled WGS sequence"/>
</dbReference>
<evidence type="ECO:0000256" key="5">
    <source>
        <dbReference type="ARBA" id="ARBA00023237"/>
    </source>
</evidence>
<dbReference type="InterPro" id="IPR011990">
    <property type="entry name" value="TPR-like_helical_dom_sf"/>
</dbReference>
<accession>A0ABP8FZH2</accession>
<feature type="coiled-coil region" evidence="6">
    <location>
        <begin position="406"/>
        <end position="433"/>
    </location>
</feature>
<evidence type="ECO:0000256" key="6">
    <source>
        <dbReference type="SAM" id="Coils"/>
    </source>
</evidence>
<keyword evidence="11" id="KW-1185">Reference proteome</keyword>
<comment type="caution">
    <text evidence="10">The sequence shown here is derived from an EMBL/GenBank/DDBJ whole genome shotgun (WGS) entry which is preliminary data.</text>
</comment>